<dbReference type="OrthoDB" id="1115564at2"/>
<feature type="signal peptide" evidence="1">
    <location>
        <begin position="1"/>
        <end position="30"/>
    </location>
</feature>
<dbReference type="Pfam" id="PF11751">
    <property type="entry name" value="PorP_SprF"/>
    <property type="match status" value="1"/>
</dbReference>
<dbReference type="AlphaFoldDB" id="A0A399D5G6"/>
<dbReference type="InterPro" id="IPR019861">
    <property type="entry name" value="PorP/SprF_Bacteroidetes"/>
</dbReference>
<proteinExistence type="predicted"/>
<dbReference type="EMBL" id="QWET01000005">
    <property type="protein sequence ID" value="RIH65680.1"/>
    <property type="molecule type" value="Genomic_DNA"/>
</dbReference>
<evidence type="ECO:0000313" key="3">
    <source>
        <dbReference type="Proteomes" id="UP000266441"/>
    </source>
</evidence>
<keyword evidence="1" id="KW-0732">Signal</keyword>
<keyword evidence="3" id="KW-1185">Reference proteome</keyword>
<name>A0A399D5G6_9BACT</name>
<evidence type="ECO:0000256" key="1">
    <source>
        <dbReference type="SAM" id="SignalP"/>
    </source>
</evidence>
<evidence type="ECO:0000313" key="2">
    <source>
        <dbReference type="EMBL" id="RIH65680.1"/>
    </source>
</evidence>
<feature type="chain" id="PRO_5017300517" evidence="1">
    <location>
        <begin position="31"/>
        <end position="249"/>
    </location>
</feature>
<organism evidence="2 3">
    <name type="scientific">Mariniphaga sediminis</name>
    <dbReference type="NCBI Taxonomy" id="1628158"/>
    <lineage>
        <taxon>Bacteria</taxon>
        <taxon>Pseudomonadati</taxon>
        <taxon>Bacteroidota</taxon>
        <taxon>Bacteroidia</taxon>
        <taxon>Marinilabiliales</taxon>
        <taxon>Prolixibacteraceae</taxon>
        <taxon>Mariniphaga</taxon>
    </lineage>
</organism>
<protein>
    <submittedName>
        <fullName evidence="2">Type IX secretion system membrane protein PorP/SprF</fullName>
    </submittedName>
</protein>
<gene>
    <name evidence="2" type="ORF">D1164_08460</name>
</gene>
<reference evidence="2 3" key="1">
    <citation type="journal article" date="2015" name="Int. J. Syst. Evol. Microbiol.">
        <title>Mariniphaga sediminis sp. nov., isolated from coastal sediment.</title>
        <authorList>
            <person name="Wang F.Q."/>
            <person name="Shen Q.Y."/>
            <person name="Chen G.J."/>
            <person name="Du Z.J."/>
        </authorList>
    </citation>
    <scope>NUCLEOTIDE SEQUENCE [LARGE SCALE GENOMIC DNA]</scope>
    <source>
        <strain evidence="2 3">SY21</strain>
    </source>
</reference>
<comment type="caution">
    <text evidence="2">The sequence shown here is derived from an EMBL/GenBank/DDBJ whole genome shotgun (WGS) entry which is preliminary data.</text>
</comment>
<sequence>MKKAGFVFPQSILKLFATILCLFPCLNANSQEKAYWHGISIKNPAAIGSPSDWLFGSYNFSDLGENNLSGFMVGADYEITPQTGTIGLDYIREKFGNEKISILGISYAYSLPLKNLGTLNIGVSTGVRKYETKLASYELIPNPNTSDQYSFNGNNDSFRSFEQTSFINKYVKTGLGLWLQSDKFDLGISYVRLQKLKQKQDADFEITIPSYFSAMGAYKFSAIKKVAIDPYLMVDFLDGKTDFYPGIFL</sequence>
<dbReference type="Proteomes" id="UP000266441">
    <property type="component" value="Unassembled WGS sequence"/>
</dbReference>
<accession>A0A399D5G6</accession>